<name>A0ABV4Y5X9_9CYAN</name>
<dbReference type="RefSeq" id="WP_413255441.1">
    <property type="nucleotide sequence ID" value="NZ_JBHFNS010000015.1"/>
</dbReference>
<accession>A0ABV4Y5X9</accession>
<evidence type="ECO:0000313" key="1">
    <source>
        <dbReference type="EMBL" id="MFB2933908.1"/>
    </source>
</evidence>
<reference evidence="1 2" key="1">
    <citation type="submission" date="2024-09" db="EMBL/GenBank/DDBJ databases">
        <title>Floridaenema gen nov. (Aerosakkonemataceae, Aerosakkonematales ord. nov., Cyanobacteria) from benthic tropical and subtropical fresh waters, with the description of four new species.</title>
        <authorList>
            <person name="Moretto J.A."/>
            <person name="Berthold D.E."/>
            <person name="Lefler F.W."/>
            <person name="Huang I.-S."/>
            <person name="Laughinghouse H. IV."/>
        </authorList>
    </citation>
    <scope>NUCLEOTIDE SEQUENCE [LARGE SCALE GENOMIC DNA]</scope>
    <source>
        <strain evidence="1 2">BLCC-F154</strain>
    </source>
</reference>
<proteinExistence type="predicted"/>
<evidence type="ECO:0000313" key="2">
    <source>
        <dbReference type="Proteomes" id="UP001576776"/>
    </source>
</evidence>
<gene>
    <name evidence="1" type="ORF">ACE1B6_01390</name>
</gene>
<keyword evidence="2" id="KW-1185">Reference proteome</keyword>
<protein>
    <submittedName>
        <fullName evidence="1">Uncharacterized protein</fullName>
    </submittedName>
</protein>
<comment type="caution">
    <text evidence="1">The sequence shown here is derived from an EMBL/GenBank/DDBJ whole genome shotgun (WGS) entry which is preliminary data.</text>
</comment>
<organism evidence="1 2">
    <name type="scientific">Floridaenema fluviatile BLCC-F154</name>
    <dbReference type="NCBI Taxonomy" id="3153640"/>
    <lineage>
        <taxon>Bacteria</taxon>
        <taxon>Bacillati</taxon>
        <taxon>Cyanobacteriota</taxon>
        <taxon>Cyanophyceae</taxon>
        <taxon>Oscillatoriophycideae</taxon>
        <taxon>Aerosakkonematales</taxon>
        <taxon>Aerosakkonemataceae</taxon>
        <taxon>Floridanema</taxon>
        <taxon>Floridanema fluviatile</taxon>
    </lineage>
</organism>
<sequence>METIRQTVEVKSDRKLEMNLPDNLNPGLFEVVIVLQPIATDNTLTENSTEKQNLFGFLPQRVDPLEFQEQMRNEWND</sequence>
<dbReference type="Proteomes" id="UP001576776">
    <property type="component" value="Unassembled WGS sequence"/>
</dbReference>
<dbReference type="EMBL" id="JBHFNS010000015">
    <property type="protein sequence ID" value="MFB2933908.1"/>
    <property type="molecule type" value="Genomic_DNA"/>
</dbReference>